<keyword evidence="6 9" id="KW-0418">Kinase</keyword>
<keyword evidence="7" id="KW-0067">ATP-binding</keyword>
<dbReference type="GO" id="GO:0046522">
    <property type="term" value="F:S-methyl-5-thioribose kinase activity"/>
    <property type="evidence" value="ECO:0007669"/>
    <property type="project" value="UniProtKB-EC"/>
</dbReference>
<proteinExistence type="inferred from homology"/>
<dbReference type="PANTHER" id="PTHR34273:SF2">
    <property type="entry name" value="METHYLTHIORIBOSE KINASE"/>
    <property type="match status" value="1"/>
</dbReference>
<comment type="similarity">
    <text evidence="1">Belongs to the methylthioribose kinase family.</text>
</comment>
<feature type="domain" description="Aminoglycoside phosphotransferase" evidence="8">
    <location>
        <begin position="27"/>
        <end position="262"/>
    </location>
</feature>
<dbReference type="Gene3D" id="3.90.1200.10">
    <property type="match status" value="1"/>
</dbReference>
<comment type="subunit">
    <text evidence="2">Homodimer.</text>
</comment>
<evidence type="ECO:0000256" key="1">
    <source>
        <dbReference type="ARBA" id="ARBA00010165"/>
    </source>
</evidence>
<accession>A0AAF0BHU3</accession>
<dbReference type="PANTHER" id="PTHR34273">
    <property type="entry name" value="METHYLTHIORIBOSE KINASE"/>
    <property type="match status" value="1"/>
</dbReference>
<evidence type="ECO:0000256" key="6">
    <source>
        <dbReference type="ARBA" id="ARBA00022777"/>
    </source>
</evidence>
<evidence type="ECO:0000313" key="10">
    <source>
        <dbReference type="Proteomes" id="UP001179600"/>
    </source>
</evidence>
<dbReference type="Pfam" id="PF01636">
    <property type="entry name" value="APH"/>
    <property type="match status" value="1"/>
</dbReference>
<gene>
    <name evidence="9" type="primary">mtnK</name>
    <name evidence="9" type="ORF">PML95_07565</name>
</gene>
<dbReference type="RefSeq" id="WP_272163169.1">
    <property type="nucleotide sequence ID" value="NZ_CP116507.1"/>
</dbReference>
<evidence type="ECO:0000256" key="3">
    <source>
        <dbReference type="ARBA" id="ARBA00012128"/>
    </source>
</evidence>
<dbReference type="Proteomes" id="UP001179600">
    <property type="component" value="Chromosome"/>
</dbReference>
<keyword evidence="5" id="KW-0547">Nucleotide-binding</keyword>
<name>A0AAF0BHU3_9ENTE</name>
<dbReference type="InterPro" id="IPR009212">
    <property type="entry name" value="Methylthioribose_kinase"/>
</dbReference>
<dbReference type="Gene3D" id="3.30.200.20">
    <property type="entry name" value="Phosphorylase Kinase, domain 1"/>
    <property type="match status" value="1"/>
</dbReference>
<evidence type="ECO:0000259" key="8">
    <source>
        <dbReference type="Pfam" id="PF01636"/>
    </source>
</evidence>
<dbReference type="GO" id="GO:0009086">
    <property type="term" value="P:methionine biosynthetic process"/>
    <property type="evidence" value="ECO:0007669"/>
    <property type="project" value="InterPro"/>
</dbReference>
<dbReference type="EMBL" id="CP116507">
    <property type="protein sequence ID" value="WCG22251.1"/>
    <property type="molecule type" value="Genomic_DNA"/>
</dbReference>
<dbReference type="EC" id="2.7.1.100" evidence="3"/>
<organism evidence="9 10">
    <name type="scientific">Vagococcus lutrae</name>
    <dbReference type="NCBI Taxonomy" id="81947"/>
    <lineage>
        <taxon>Bacteria</taxon>
        <taxon>Bacillati</taxon>
        <taxon>Bacillota</taxon>
        <taxon>Bacilli</taxon>
        <taxon>Lactobacillales</taxon>
        <taxon>Enterococcaceae</taxon>
        <taxon>Vagococcus</taxon>
    </lineage>
</organism>
<dbReference type="PIRSF" id="PIRSF031134">
    <property type="entry name" value="MTRK"/>
    <property type="match status" value="1"/>
</dbReference>
<dbReference type="SUPFAM" id="SSF56112">
    <property type="entry name" value="Protein kinase-like (PK-like)"/>
    <property type="match status" value="1"/>
</dbReference>
<dbReference type="AlphaFoldDB" id="A0AAF0BHU3"/>
<sequence>MHELLTDKTILPYLSKTLPDFANDNCTVEEIGDGNINYVFRVTDKNNQRRLIVKQADKLLRSSGRPLDIKRAVREGRALERLNEIVPNYTPKIYAVDEEMAIIIMEDISEYHNLRHVLSECQQLPQLANDLSEFLAVSLVSSTDLVMEASQKQLEQAFYSNVEMREISEDLVFTEPYNNQKQRNQIFPGNEDFVQKHLYEHEALIMEVASLRYHFMNHGQALLHGDLHSGSIFVSQNSLKVIDPEFAFYGPAGYDIGNVVAHLLLAFYHQLAQDSVSLTYLSWLRETIIGTLIETEKKMSDYYEKEVTLSLYRTSRFKQEWLKGIICDTYGYTGTEMIRRVVGDTKVVEVTTIEDRERRLDFERAVITLSEKLILDRRTMTSDWLNQHLQKEIDKYETRRL</sequence>
<evidence type="ECO:0000256" key="2">
    <source>
        <dbReference type="ARBA" id="ARBA00011738"/>
    </source>
</evidence>
<evidence type="ECO:0000256" key="5">
    <source>
        <dbReference type="ARBA" id="ARBA00022741"/>
    </source>
</evidence>
<protein>
    <recommendedName>
        <fullName evidence="3">S-methyl-5-thioribose kinase</fullName>
        <ecNumber evidence="3">2.7.1.100</ecNumber>
    </recommendedName>
</protein>
<reference evidence="9" key="1">
    <citation type="submission" date="2023-01" db="EMBL/GenBank/DDBJ databases">
        <title>Oxazolidinone resistance genes in florfenicol resistant enterococci from beef cattle and veal calves at slaughter.</title>
        <authorList>
            <person name="Biggel M."/>
        </authorList>
    </citation>
    <scope>NUCLEOTIDE SEQUENCE</scope>
    <source>
        <strain evidence="9">K204-1</strain>
    </source>
</reference>
<dbReference type="NCBIfam" id="TIGR01767">
    <property type="entry name" value="MTRK"/>
    <property type="match status" value="1"/>
</dbReference>
<evidence type="ECO:0000256" key="4">
    <source>
        <dbReference type="ARBA" id="ARBA00022679"/>
    </source>
</evidence>
<dbReference type="InterPro" id="IPR002575">
    <property type="entry name" value="Aminoglycoside_PTrfase"/>
</dbReference>
<evidence type="ECO:0000256" key="7">
    <source>
        <dbReference type="ARBA" id="ARBA00022840"/>
    </source>
</evidence>
<keyword evidence="4 9" id="KW-0808">Transferase</keyword>
<dbReference type="GO" id="GO:0005524">
    <property type="term" value="F:ATP binding"/>
    <property type="evidence" value="ECO:0007669"/>
    <property type="project" value="UniProtKB-KW"/>
</dbReference>
<evidence type="ECO:0000313" key="9">
    <source>
        <dbReference type="EMBL" id="WCG22251.1"/>
    </source>
</evidence>
<dbReference type="InterPro" id="IPR011009">
    <property type="entry name" value="Kinase-like_dom_sf"/>
</dbReference>